<evidence type="ECO:0000313" key="2">
    <source>
        <dbReference type="Proteomes" id="UP000315010"/>
    </source>
</evidence>
<dbReference type="RefSeq" id="WP_146394734.1">
    <property type="nucleotide sequence ID" value="NZ_SJPJ01000001.1"/>
</dbReference>
<comment type="caution">
    <text evidence="1">The sequence shown here is derived from an EMBL/GenBank/DDBJ whole genome shotgun (WGS) entry which is preliminary data.</text>
</comment>
<dbReference type="Proteomes" id="UP000315010">
    <property type="component" value="Unassembled WGS sequence"/>
</dbReference>
<evidence type="ECO:0000313" key="1">
    <source>
        <dbReference type="EMBL" id="TWT79537.1"/>
    </source>
</evidence>
<accession>A0A5C5YY92</accession>
<protein>
    <submittedName>
        <fullName evidence="1">Uncharacterized protein</fullName>
    </submittedName>
</protein>
<keyword evidence="2" id="KW-1185">Reference proteome</keyword>
<name>A0A5C5YY92_9BACT</name>
<sequence>MTADDALFVDLLKWMRSGGVELDVGVTREVLVGDGAFARQDTEPFVAVGPVDREDSGTCTYFSDAATLDAFIRRLTDARNSAFGND</sequence>
<gene>
    <name evidence="1" type="ORF">CA13_09410</name>
</gene>
<proteinExistence type="predicted"/>
<organism evidence="1 2">
    <name type="scientific">Novipirellula herctigrandis</name>
    <dbReference type="NCBI Taxonomy" id="2527986"/>
    <lineage>
        <taxon>Bacteria</taxon>
        <taxon>Pseudomonadati</taxon>
        <taxon>Planctomycetota</taxon>
        <taxon>Planctomycetia</taxon>
        <taxon>Pirellulales</taxon>
        <taxon>Pirellulaceae</taxon>
        <taxon>Novipirellula</taxon>
    </lineage>
</organism>
<dbReference type="EMBL" id="SJPJ01000001">
    <property type="protein sequence ID" value="TWT79537.1"/>
    <property type="molecule type" value="Genomic_DNA"/>
</dbReference>
<reference evidence="1 2" key="1">
    <citation type="submission" date="2019-02" db="EMBL/GenBank/DDBJ databases">
        <title>Deep-cultivation of Planctomycetes and their phenomic and genomic characterization uncovers novel biology.</title>
        <authorList>
            <person name="Wiegand S."/>
            <person name="Jogler M."/>
            <person name="Boedeker C."/>
            <person name="Pinto D."/>
            <person name="Vollmers J."/>
            <person name="Rivas-Marin E."/>
            <person name="Kohn T."/>
            <person name="Peeters S.H."/>
            <person name="Heuer A."/>
            <person name="Rast P."/>
            <person name="Oberbeckmann S."/>
            <person name="Bunk B."/>
            <person name="Jeske O."/>
            <person name="Meyerdierks A."/>
            <person name="Storesund J.E."/>
            <person name="Kallscheuer N."/>
            <person name="Luecker S."/>
            <person name="Lage O.M."/>
            <person name="Pohl T."/>
            <person name="Merkel B.J."/>
            <person name="Hornburger P."/>
            <person name="Mueller R.-W."/>
            <person name="Bruemmer F."/>
            <person name="Labrenz M."/>
            <person name="Spormann A.M."/>
            <person name="Op Den Camp H."/>
            <person name="Overmann J."/>
            <person name="Amann R."/>
            <person name="Jetten M.S.M."/>
            <person name="Mascher T."/>
            <person name="Medema M.H."/>
            <person name="Devos D.P."/>
            <person name="Kaster A.-K."/>
            <person name="Ovreas L."/>
            <person name="Rohde M."/>
            <person name="Galperin M.Y."/>
            <person name="Jogler C."/>
        </authorList>
    </citation>
    <scope>NUCLEOTIDE SEQUENCE [LARGE SCALE GENOMIC DNA]</scope>
    <source>
        <strain evidence="1 2">CA13</strain>
    </source>
</reference>
<dbReference type="AlphaFoldDB" id="A0A5C5YY92"/>